<sequence length="122" mass="14652">MHFSVFWARVYELPLMLRFETMVRKVGGVLGVFEEMDQKEPYRNSRFLRIKVTLDLKQPLKRGTVVRFKDKTLQVHFKYEWLLTFCFACGRLGYQLKDYDALGDLREEGFKDIKEQELSYEP</sequence>
<dbReference type="Pfam" id="PF14392">
    <property type="entry name" value="zf-CCHC_4"/>
    <property type="match status" value="1"/>
</dbReference>
<dbReference type="InterPro" id="IPR040256">
    <property type="entry name" value="At4g02000-like"/>
</dbReference>
<keyword evidence="3" id="KW-1185">Reference proteome</keyword>
<evidence type="ECO:0000259" key="1">
    <source>
        <dbReference type="Pfam" id="PF14392"/>
    </source>
</evidence>
<accession>A0AAV0Z1J0</accession>
<evidence type="ECO:0000313" key="3">
    <source>
        <dbReference type="Proteomes" id="UP001157006"/>
    </source>
</evidence>
<gene>
    <name evidence="2" type="ORF">VFH_I023960</name>
</gene>
<dbReference type="Proteomes" id="UP001157006">
    <property type="component" value="Chromosome 1S"/>
</dbReference>
<dbReference type="PANTHER" id="PTHR31286:SF167">
    <property type="entry name" value="OS09G0268800 PROTEIN"/>
    <property type="match status" value="1"/>
</dbReference>
<protein>
    <recommendedName>
        <fullName evidence="1">Zinc knuckle CX2CX4HX4C domain-containing protein</fullName>
    </recommendedName>
</protein>
<name>A0AAV0Z1J0_VICFA</name>
<evidence type="ECO:0000313" key="2">
    <source>
        <dbReference type="EMBL" id="CAI8592124.1"/>
    </source>
</evidence>
<dbReference type="EMBL" id="OX451735">
    <property type="protein sequence ID" value="CAI8592124.1"/>
    <property type="molecule type" value="Genomic_DNA"/>
</dbReference>
<dbReference type="InterPro" id="IPR025836">
    <property type="entry name" value="Zn_knuckle_CX2CX4HX4C"/>
</dbReference>
<organism evidence="2 3">
    <name type="scientific">Vicia faba</name>
    <name type="common">Broad bean</name>
    <name type="synonym">Faba vulgaris</name>
    <dbReference type="NCBI Taxonomy" id="3906"/>
    <lineage>
        <taxon>Eukaryota</taxon>
        <taxon>Viridiplantae</taxon>
        <taxon>Streptophyta</taxon>
        <taxon>Embryophyta</taxon>
        <taxon>Tracheophyta</taxon>
        <taxon>Spermatophyta</taxon>
        <taxon>Magnoliopsida</taxon>
        <taxon>eudicotyledons</taxon>
        <taxon>Gunneridae</taxon>
        <taxon>Pentapetalae</taxon>
        <taxon>rosids</taxon>
        <taxon>fabids</taxon>
        <taxon>Fabales</taxon>
        <taxon>Fabaceae</taxon>
        <taxon>Papilionoideae</taxon>
        <taxon>50 kb inversion clade</taxon>
        <taxon>NPAAA clade</taxon>
        <taxon>Hologalegina</taxon>
        <taxon>IRL clade</taxon>
        <taxon>Fabeae</taxon>
        <taxon>Vicia</taxon>
    </lineage>
</organism>
<feature type="domain" description="Zinc knuckle CX2CX4HX4C" evidence="1">
    <location>
        <begin position="54"/>
        <end position="98"/>
    </location>
</feature>
<proteinExistence type="predicted"/>
<dbReference type="PANTHER" id="PTHR31286">
    <property type="entry name" value="GLYCINE-RICH CELL WALL STRUCTURAL PROTEIN 1.8-LIKE"/>
    <property type="match status" value="1"/>
</dbReference>
<dbReference type="AlphaFoldDB" id="A0AAV0Z1J0"/>
<reference evidence="2 3" key="1">
    <citation type="submission" date="2023-01" db="EMBL/GenBank/DDBJ databases">
        <authorList>
            <person name="Kreplak J."/>
        </authorList>
    </citation>
    <scope>NUCLEOTIDE SEQUENCE [LARGE SCALE GENOMIC DNA]</scope>
</reference>